<keyword evidence="2" id="KW-1185">Reference proteome</keyword>
<dbReference type="Proteomes" id="UP000288716">
    <property type="component" value="Unassembled WGS sequence"/>
</dbReference>
<evidence type="ECO:0000313" key="1">
    <source>
        <dbReference type="EMBL" id="RWS22827.1"/>
    </source>
</evidence>
<protein>
    <submittedName>
        <fullName evidence="1">Protein kinase C-like 1</fullName>
    </submittedName>
</protein>
<dbReference type="AlphaFoldDB" id="A0A443S5L6"/>
<keyword evidence="1" id="KW-0418">Kinase</keyword>
<accession>A0A443S5L6</accession>
<dbReference type="VEuPathDB" id="VectorBase:LDEU009213"/>
<organism evidence="1 2">
    <name type="scientific">Leptotrombidium deliense</name>
    <dbReference type="NCBI Taxonomy" id="299467"/>
    <lineage>
        <taxon>Eukaryota</taxon>
        <taxon>Metazoa</taxon>
        <taxon>Ecdysozoa</taxon>
        <taxon>Arthropoda</taxon>
        <taxon>Chelicerata</taxon>
        <taxon>Arachnida</taxon>
        <taxon>Acari</taxon>
        <taxon>Acariformes</taxon>
        <taxon>Trombidiformes</taxon>
        <taxon>Prostigmata</taxon>
        <taxon>Anystina</taxon>
        <taxon>Parasitengona</taxon>
        <taxon>Trombiculoidea</taxon>
        <taxon>Trombiculidae</taxon>
        <taxon>Leptotrombidium</taxon>
    </lineage>
</organism>
<dbReference type="EMBL" id="NCKV01007800">
    <property type="protein sequence ID" value="RWS22827.1"/>
    <property type="molecule type" value="Genomic_DNA"/>
</dbReference>
<comment type="caution">
    <text evidence="1">The sequence shown here is derived from an EMBL/GenBank/DDBJ whole genome shotgun (WGS) entry which is preliminary data.</text>
</comment>
<name>A0A443S5L6_9ACAR</name>
<proteinExistence type="predicted"/>
<dbReference type="GO" id="GO:0016301">
    <property type="term" value="F:kinase activity"/>
    <property type="evidence" value="ECO:0007669"/>
    <property type="project" value="UniProtKB-KW"/>
</dbReference>
<sequence>MVGQSPFNGTDEDELLWNVCYEKLVYPLFLSAVSKDLVSKPGFRKSDPVQVLC</sequence>
<gene>
    <name evidence="1" type="ORF">B4U80_00181</name>
</gene>
<keyword evidence="1" id="KW-0808">Transferase</keyword>
<evidence type="ECO:0000313" key="2">
    <source>
        <dbReference type="Proteomes" id="UP000288716"/>
    </source>
</evidence>
<reference evidence="1 2" key="1">
    <citation type="journal article" date="2018" name="Gigascience">
        <title>Genomes of trombidid mites reveal novel predicted allergens and laterally-transferred genes associated with secondary metabolism.</title>
        <authorList>
            <person name="Dong X."/>
            <person name="Chaisiri K."/>
            <person name="Xia D."/>
            <person name="Armstrong S.D."/>
            <person name="Fang Y."/>
            <person name="Donnelly M.J."/>
            <person name="Kadowaki T."/>
            <person name="McGarry J.W."/>
            <person name="Darby A.C."/>
            <person name="Makepeace B.L."/>
        </authorList>
    </citation>
    <scope>NUCLEOTIDE SEQUENCE [LARGE SCALE GENOMIC DNA]</scope>
    <source>
        <strain evidence="1">UoL-UT</strain>
    </source>
</reference>